<feature type="domain" description="Nucleoporin Nup120/160 beta-propeller" evidence="8">
    <location>
        <begin position="77"/>
        <end position="597"/>
    </location>
</feature>
<keyword evidence="4" id="KW-0677">Repeat</keyword>
<feature type="domain" description="Nucleoporin Nup120 helical" evidence="9">
    <location>
        <begin position="681"/>
        <end position="796"/>
    </location>
</feature>
<proteinExistence type="predicted"/>
<dbReference type="EMBL" id="JBFMKM010000004">
    <property type="protein sequence ID" value="KAL1306833.1"/>
    <property type="molecule type" value="Genomic_DNA"/>
</dbReference>
<dbReference type="SUPFAM" id="SSF50969">
    <property type="entry name" value="YVTN repeat-like/Quinoprotein amine dehydrogenase"/>
    <property type="match status" value="1"/>
</dbReference>
<keyword evidence="2" id="KW-0813">Transport</keyword>
<evidence type="ECO:0000256" key="7">
    <source>
        <dbReference type="SAM" id="MobiDB-lite"/>
    </source>
</evidence>
<gene>
    <name evidence="11" type="ORF">AAFC00_005489</name>
</gene>
<dbReference type="Pfam" id="PF21486">
    <property type="entry name" value="NUP120_helical"/>
    <property type="match status" value="1"/>
</dbReference>
<dbReference type="RefSeq" id="XP_069203105.1">
    <property type="nucleotide sequence ID" value="XM_069345276.1"/>
</dbReference>
<dbReference type="Proteomes" id="UP001562354">
    <property type="component" value="Unassembled WGS sequence"/>
</dbReference>
<evidence type="ECO:0000259" key="10">
    <source>
        <dbReference type="Pfam" id="PF23300"/>
    </source>
</evidence>
<name>A0ABR3PLD3_9PEZI</name>
<feature type="repeat" description="WD" evidence="6">
    <location>
        <begin position="251"/>
        <end position="292"/>
    </location>
</feature>
<dbReference type="Pfam" id="PF23300">
    <property type="entry name" value="HEAT_Nup120"/>
    <property type="match status" value="1"/>
</dbReference>
<dbReference type="InterPro" id="IPR048884">
    <property type="entry name" value="Nup120_helical"/>
</dbReference>
<organism evidence="11 12">
    <name type="scientific">Neodothiora populina</name>
    <dbReference type="NCBI Taxonomy" id="2781224"/>
    <lineage>
        <taxon>Eukaryota</taxon>
        <taxon>Fungi</taxon>
        <taxon>Dikarya</taxon>
        <taxon>Ascomycota</taxon>
        <taxon>Pezizomycotina</taxon>
        <taxon>Dothideomycetes</taxon>
        <taxon>Dothideomycetidae</taxon>
        <taxon>Dothideales</taxon>
        <taxon>Dothioraceae</taxon>
        <taxon>Neodothiora</taxon>
    </lineage>
</organism>
<dbReference type="InterPro" id="IPR059141">
    <property type="entry name" value="Beta-prop_Nup120_160"/>
</dbReference>
<dbReference type="Pfam" id="PF11715">
    <property type="entry name" value="Beta-prop_Nup120_160"/>
    <property type="match status" value="1"/>
</dbReference>
<evidence type="ECO:0000256" key="5">
    <source>
        <dbReference type="ARBA" id="ARBA00023242"/>
    </source>
</evidence>
<evidence type="ECO:0000259" key="9">
    <source>
        <dbReference type="Pfam" id="PF21486"/>
    </source>
</evidence>
<protein>
    <submittedName>
        <fullName evidence="11">Uncharacterized protein</fullName>
    </submittedName>
</protein>
<sequence length="1313" mass="146949">MSSTVAPYLYTEARLNIEPTYSNSTLHISTEPTGLFSGRKRSRPIESDVDQDEDSYAKRHIATEGSIFFRRSSRSPRTFLWRVLQDRNLLEIQSVDLAQSKQNTQESVLTFALSFANPIRLNGIAFADPEQHDALEVFVLTTSNELFTFTLSKGVLLRDSVPTSEEFDTSTCWKMYKPTSFSFKNPYKLVATSSLELFISLHDGSLLRLDRKAGDSGSSWRETFFSEGGWGSTFRGLIPFRGHNTVRFGDVDLESSTPTAIAMSPDSDHLFTVSLDHTLKAWNMKTGKTAVQTDLLGENEKENVHNGAQYLIDPSQGSIMQIVEVQGRPDGDMYYIVTNSPKDHRFKFWAIRDADSTAHGMRDLQSEAKLIPPLDELMNTNVWQIVEFRILPGHGWRQSQLWIRVRAGAFVKIFTLTFDLLAPPEDVEDVWQNNWAAVDEGSLSIDSLMNIAQYPAESDVLLAADDASSPSERWLDFLFYPGRFSTATLETALFVYRKGLKLLTDSTRASNDKPLKRRLCDAISAKIEVNKTASGQIDFERYQSDIAAQWHTYFGLVRLLHSRRADSLSLAFDAALALPWIVRADFVSPVRTCSEFEVINHNSDIFITQEEHYIVNSLPLANYLPDDNCVPVARLLIGARAFRRGLSAYFQSTFEQASTVNALQLSTDKTVNGVHKKYSRHVLELYDACALHSEVSNEDFDSLTESMQDLGGLGELTNDIFLAAIERLAEPERGSDLQQALTRYGDKTTIRGAQETLQSTHEAVLDLLALVVFMAGDLEPEELSSDFNASELYQDLMAKLKEHKILLWLASNVRQEPSKRTKEILDPLSKNKRTVQPALTLFESIFIGDWQAMRFPNESMSSLITYWSRAWTYGANLAKSYDGVVMHIMGNLIKHGNHELATEFEAFLPSGPWAQYLRGRLYLATGDFTMAGVLLKRCAEDLSSKSPKIDDIDTSNLLKGTERSFFNDGLPRFYMHVSSLYEALKIHTYTADFASLALEELGHNDPAALDDDALSKLDSRKRNMHNSPAAMQVDMAMEELHLLRVQQLKEEILSRIFSASLQTSHYRRAFDVLLLVRDPALRKANLQSLISSLIHSSLSPSSETSMSQQSPLTLLTSLPFPSHMYPEIDQILLTLTKKHLPFSPVASSTATPLPQYHQVMYAWRMHTQDFRGAASILYDRLQLLRSASSSTTSTTVGETSTSKPPVVASKVFEPDDETLLEAYLVCINALACLGKEDGWVLVDHASSSSVVVVGAAAAAAAAAAKKRKIVTLEDVRREYQTELDRRSDMLHGRFPLLGGGGGFGMPEGIAMEF</sequence>
<feature type="region of interest" description="Disordered" evidence="7">
    <location>
        <begin position="32"/>
        <end position="52"/>
    </location>
</feature>
<evidence type="ECO:0000256" key="4">
    <source>
        <dbReference type="ARBA" id="ARBA00022737"/>
    </source>
</evidence>
<evidence type="ECO:0000256" key="2">
    <source>
        <dbReference type="ARBA" id="ARBA00022448"/>
    </source>
</evidence>
<feature type="domain" description="Nucleoporin nup120-like HEAT repeat" evidence="10">
    <location>
        <begin position="888"/>
        <end position="1094"/>
    </location>
</feature>
<keyword evidence="3 6" id="KW-0853">WD repeat</keyword>
<dbReference type="PANTHER" id="PTHR21286">
    <property type="entry name" value="NUCLEAR PORE COMPLEX PROTEIN NUP160"/>
    <property type="match status" value="1"/>
</dbReference>
<accession>A0ABR3PLD3</accession>
<evidence type="ECO:0000256" key="1">
    <source>
        <dbReference type="ARBA" id="ARBA00004123"/>
    </source>
</evidence>
<evidence type="ECO:0000313" key="12">
    <source>
        <dbReference type="Proteomes" id="UP001562354"/>
    </source>
</evidence>
<dbReference type="InterPro" id="IPR021717">
    <property type="entry name" value="Nucleoporin_Nup160"/>
</dbReference>
<dbReference type="InterPro" id="IPR011044">
    <property type="entry name" value="Quino_amine_DH_bsu"/>
</dbReference>
<evidence type="ECO:0000259" key="8">
    <source>
        <dbReference type="Pfam" id="PF11715"/>
    </source>
</evidence>
<dbReference type="GeneID" id="95979188"/>
<evidence type="ECO:0000256" key="6">
    <source>
        <dbReference type="PROSITE-ProRule" id="PRU00221"/>
    </source>
</evidence>
<dbReference type="InterPro" id="IPR015943">
    <property type="entry name" value="WD40/YVTN_repeat-like_dom_sf"/>
</dbReference>
<comment type="subcellular location">
    <subcellularLocation>
        <location evidence="1">Nucleus</location>
    </subcellularLocation>
</comment>
<evidence type="ECO:0000313" key="11">
    <source>
        <dbReference type="EMBL" id="KAL1306833.1"/>
    </source>
</evidence>
<reference evidence="11 12" key="1">
    <citation type="submission" date="2024-07" db="EMBL/GenBank/DDBJ databases">
        <title>Draft sequence of the Neodothiora populina.</title>
        <authorList>
            <person name="Drown D.D."/>
            <person name="Schuette U.S."/>
            <person name="Buechlein A.B."/>
            <person name="Rusch D.R."/>
            <person name="Winton L.W."/>
            <person name="Adams G.A."/>
        </authorList>
    </citation>
    <scope>NUCLEOTIDE SEQUENCE [LARGE SCALE GENOMIC DNA]</scope>
    <source>
        <strain evidence="11 12">CPC 39397</strain>
    </source>
</reference>
<dbReference type="PROSITE" id="PS00678">
    <property type="entry name" value="WD_REPEATS_1"/>
    <property type="match status" value="1"/>
</dbReference>
<evidence type="ECO:0000256" key="3">
    <source>
        <dbReference type="ARBA" id="ARBA00022574"/>
    </source>
</evidence>
<dbReference type="PANTHER" id="PTHR21286:SF0">
    <property type="entry name" value="NUCLEAR PORE COMPLEX PROTEIN NUP160"/>
    <property type="match status" value="1"/>
</dbReference>
<dbReference type="PROSITE" id="PS50082">
    <property type="entry name" value="WD_REPEATS_2"/>
    <property type="match status" value="1"/>
</dbReference>
<comment type="caution">
    <text evidence="11">The sequence shown here is derived from an EMBL/GenBank/DDBJ whole genome shotgun (WGS) entry which is preliminary data.</text>
</comment>
<dbReference type="InterPro" id="IPR056548">
    <property type="entry name" value="HEAT_Nup120"/>
</dbReference>
<dbReference type="InterPro" id="IPR019775">
    <property type="entry name" value="WD40_repeat_CS"/>
</dbReference>
<dbReference type="InterPro" id="IPR001680">
    <property type="entry name" value="WD40_rpt"/>
</dbReference>
<keyword evidence="12" id="KW-1185">Reference proteome</keyword>
<keyword evidence="5" id="KW-0539">Nucleus</keyword>
<dbReference type="Gene3D" id="2.130.10.10">
    <property type="entry name" value="YVTN repeat-like/Quinoprotein amine dehydrogenase"/>
    <property type="match status" value="1"/>
</dbReference>